<dbReference type="Pfam" id="PF00005">
    <property type="entry name" value="ABC_tran"/>
    <property type="match status" value="1"/>
</dbReference>
<reference evidence="8 10" key="2">
    <citation type="submission" date="2020-08" db="EMBL/GenBank/DDBJ databases">
        <title>Sequencing the genomes of 1000 actinobacteria strains.</title>
        <authorList>
            <person name="Klenk H.-P."/>
        </authorList>
    </citation>
    <scope>NUCLEOTIDE SEQUENCE [LARGE SCALE GENOMIC DNA]</scope>
    <source>
        <strain evidence="8 10">DSM 105783</strain>
    </source>
</reference>
<dbReference type="GO" id="GO:0005524">
    <property type="term" value="F:ATP binding"/>
    <property type="evidence" value="ECO:0007669"/>
    <property type="project" value="UniProtKB-KW"/>
</dbReference>
<dbReference type="SUPFAM" id="SSF52540">
    <property type="entry name" value="P-loop containing nucleoside triphosphate hydrolases"/>
    <property type="match status" value="1"/>
</dbReference>
<evidence type="ECO:0000313" key="10">
    <source>
        <dbReference type="Proteomes" id="UP000580797"/>
    </source>
</evidence>
<evidence type="ECO:0000256" key="3">
    <source>
        <dbReference type="ARBA" id="ARBA00022840"/>
    </source>
</evidence>
<dbReference type="RefSeq" id="WP_071894880.1">
    <property type="nucleotide sequence ID" value="NZ_BAAARH010000002.1"/>
</dbReference>
<evidence type="ECO:0000313" key="8">
    <source>
        <dbReference type="EMBL" id="MBB5513364.1"/>
    </source>
</evidence>
<evidence type="ECO:0000259" key="6">
    <source>
        <dbReference type="PROSITE" id="PS50893"/>
    </source>
</evidence>
<dbReference type="Gene3D" id="3.40.50.300">
    <property type="entry name" value="P-loop containing nucleotide triphosphate hydrolases"/>
    <property type="match status" value="1"/>
</dbReference>
<dbReference type="InterPro" id="IPR027417">
    <property type="entry name" value="P-loop_NTPase"/>
</dbReference>
<keyword evidence="2" id="KW-0547">Nucleotide-binding</keyword>
<keyword evidence="9" id="KW-1185">Reference proteome</keyword>
<dbReference type="Proteomes" id="UP000183530">
    <property type="component" value="Chromosome"/>
</dbReference>
<reference evidence="7 9" key="1">
    <citation type="submission" date="2016-11" db="EMBL/GenBank/DDBJ databases">
        <title>Genome sequencing of Zhihengliuella aestuarii B18 antagonistic to Plasmodiophora brassicae.</title>
        <authorList>
            <person name="Luo Y."/>
        </authorList>
    </citation>
    <scope>NUCLEOTIDE SEQUENCE [LARGE SCALE GENOMIC DNA]</scope>
    <source>
        <strain evidence="7 9">B18</strain>
    </source>
</reference>
<dbReference type="InterPro" id="IPR003439">
    <property type="entry name" value="ABC_transporter-like_ATP-bd"/>
</dbReference>
<comment type="catalytic activity">
    <reaction evidence="5">
        <text>a polar amino acid(out) + ATP + H2O = a polar amino acid(in) + ADP + phosphate + H(+)</text>
        <dbReference type="Rhea" id="RHEA:14673"/>
        <dbReference type="ChEBI" id="CHEBI:15377"/>
        <dbReference type="ChEBI" id="CHEBI:15378"/>
        <dbReference type="ChEBI" id="CHEBI:30616"/>
        <dbReference type="ChEBI" id="CHEBI:43474"/>
        <dbReference type="ChEBI" id="CHEBI:62031"/>
        <dbReference type="ChEBI" id="CHEBI:456216"/>
        <dbReference type="EC" id="7.4.2.1"/>
    </reaction>
    <physiologicalReaction direction="left-to-right" evidence="5">
        <dbReference type="Rhea" id="RHEA:14674"/>
    </physiologicalReaction>
</comment>
<dbReference type="STRING" id="556325.BHE16_10915"/>
<accession>A0A1L2ZQF6</accession>
<dbReference type="PANTHER" id="PTHR43166">
    <property type="entry name" value="AMINO ACID IMPORT ATP-BINDING PROTEIN"/>
    <property type="match status" value="1"/>
</dbReference>
<dbReference type="GO" id="GO:0015426">
    <property type="term" value="F:ATPase-coupled polar amino acid-transporter activity"/>
    <property type="evidence" value="ECO:0007669"/>
    <property type="project" value="UniProtKB-EC"/>
</dbReference>
<dbReference type="GO" id="GO:0016887">
    <property type="term" value="F:ATP hydrolysis activity"/>
    <property type="evidence" value="ECO:0007669"/>
    <property type="project" value="InterPro"/>
</dbReference>
<evidence type="ECO:0000256" key="1">
    <source>
        <dbReference type="ARBA" id="ARBA00022448"/>
    </source>
</evidence>
<dbReference type="PANTHER" id="PTHR43166:SF37">
    <property type="entry name" value="ARGININE TRANSPORT ATP-BINDING PROTEIN ARTM"/>
    <property type="match status" value="1"/>
</dbReference>
<dbReference type="SMART" id="SM00382">
    <property type="entry name" value="AAA"/>
    <property type="match status" value="1"/>
</dbReference>
<dbReference type="AlphaFoldDB" id="A0A1L2ZQF6"/>
<dbReference type="CDD" id="cd03262">
    <property type="entry name" value="ABC_HisP_GlnQ"/>
    <property type="match status" value="1"/>
</dbReference>
<evidence type="ECO:0000313" key="7">
    <source>
        <dbReference type="EMBL" id="APF41410.1"/>
    </source>
</evidence>
<evidence type="ECO:0000313" key="9">
    <source>
        <dbReference type="Proteomes" id="UP000183530"/>
    </source>
</evidence>
<evidence type="ECO:0000256" key="2">
    <source>
        <dbReference type="ARBA" id="ARBA00022741"/>
    </source>
</evidence>
<evidence type="ECO:0000256" key="4">
    <source>
        <dbReference type="ARBA" id="ARBA00038850"/>
    </source>
</evidence>
<name>A0A1L2ZQF6_9MICC</name>
<dbReference type="OrthoDB" id="3190580at2"/>
<dbReference type="EC" id="7.4.2.1" evidence="4"/>
<dbReference type="EMBL" id="JACHDR010000001">
    <property type="protein sequence ID" value="MBB5513364.1"/>
    <property type="molecule type" value="Genomic_DNA"/>
</dbReference>
<dbReference type="InterPro" id="IPR030679">
    <property type="entry name" value="ABC_ATPase_HisP-typ"/>
</dbReference>
<dbReference type="InterPro" id="IPR050086">
    <property type="entry name" value="MetN_ABC_transporter-like"/>
</dbReference>
<dbReference type="PIRSF" id="PIRSF039085">
    <property type="entry name" value="ABC_ATPase_HisP"/>
    <property type="match status" value="1"/>
</dbReference>
<organism evidence="7 9">
    <name type="scientific">Neomicrococcus aestuarii</name>
    <dbReference type="NCBI Taxonomy" id="556325"/>
    <lineage>
        <taxon>Bacteria</taxon>
        <taxon>Bacillati</taxon>
        <taxon>Actinomycetota</taxon>
        <taxon>Actinomycetes</taxon>
        <taxon>Micrococcales</taxon>
        <taxon>Micrococcaceae</taxon>
        <taxon>Neomicrococcus</taxon>
    </lineage>
</organism>
<dbReference type="InterPro" id="IPR003593">
    <property type="entry name" value="AAA+_ATPase"/>
</dbReference>
<dbReference type="FunFam" id="3.40.50.300:FF:000020">
    <property type="entry name" value="Amino acid ABC transporter ATP-binding component"/>
    <property type="match status" value="1"/>
</dbReference>
<keyword evidence="3 7" id="KW-0067">ATP-binding</keyword>
<dbReference type="EMBL" id="CP018135">
    <property type="protein sequence ID" value="APF41410.1"/>
    <property type="molecule type" value="Genomic_DNA"/>
</dbReference>
<protein>
    <recommendedName>
        <fullName evidence="4">ABC-type polar-amino-acid transporter</fullName>
        <ecNumber evidence="4">7.4.2.1</ecNumber>
    </recommendedName>
</protein>
<sequence>MSTETVALKDKIVVKDLRKSFGTNEVLKGINLTVGEGEVVSIIGPSGSGKSTVLRCLNKLEDITSGHVIVDGRDLTDPKVDINEVRRSIGMVFQHFNLFPHMTVAENIMLAPMEVKGVAREEARAQAISLLDRVGLKEKADARPVSLSGGQKQRVAIARALAMNPGIMLFDEATSALDPEMVGEVLQVIRDLTKEGMTMVLVTHEMGFAREVSDRVIFMSDGVVTEEGAPAELFGNPKAPRLQDFLSKVL</sequence>
<evidence type="ECO:0000256" key="5">
    <source>
        <dbReference type="ARBA" id="ARBA00047624"/>
    </source>
</evidence>
<dbReference type="KEGG" id="nae:BHE16_10915"/>
<keyword evidence="1" id="KW-0813">Transport</keyword>
<dbReference type="PROSITE" id="PS00211">
    <property type="entry name" value="ABC_TRANSPORTER_1"/>
    <property type="match status" value="1"/>
</dbReference>
<dbReference type="Proteomes" id="UP000580797">
    <property type="component" value="Unassembled WGS sequence"/>
</dbReference>
<dbReference type="InterPro" id="IPR017871">
    <property type="entry name" value="ABC_transporter-like_CS"/>
</dbReference>
<proteinExistence type="predicted"/>
<feature type="domain" description="ABC transporter" evidence="6">
    <location>
        <begin position="12"/>
        <end position="246"/>
    </location>
</feature>
<gene>
    <name evidence="7" type="ORF">BHE16_10915</name>
    <name evidence="8" type="ORF">HD598_002051</name>
</gene>
<dbReference type="PROSITE" id="PS50893">
    <property type="entry name" value="ABC_TRANSPORTER_2"/>
    <property type="match status" value="1"/>
</dbReference>